<dbReference type="PANTHER" id="PTHR30026:SF20">
    <property type="entry name" value="OUTER MEMBRANE PROTEIN TOLC"/>
    <property type="match status" value="1"/>
</dbReference>
<name>A0A437MTS2_9SPHI</name>
<dbReference type="InterPro" id="IPR051906">
    <property type="entry name" value="TolC-like"/>
</dbReference>
<feature type="chain" id="PRO_5019241040" evidence="8">
    <location>
        <begin position="20"/>
        <end position="441"/>
    </location>
</feature>
<evidence type="ECO:0000256" key="4">
    <source>
        <dbReference type="ARBA" id="ARBA00022452"/>
    </source>
</evidence>
<dbReference type="RefSeq" id="WP_127704769.1">
    <property type="nucleotide sequence ID" value="NZ_SACK01000003.1"/>
</dbReference>
<proteinExistence type="inferred from homology"/>
<comment type="subcellular location">
    <subcellularLocation>
        <location evidence="1">Cell outer membrane</location>
    </subcellularLocation>
</comment>
<dbReference type="SUPFAM" id="SSF56954">
    <property type="entry name" value="Outer membrane efflux proteins (OEP)"/>
    <property type="match status" value="1"/>
</dbReference>
<reference evidence="9 10" key="1">
    <citation type="submission" date="2019-01" db="EMBL/GenBank/DDBJ databases">
        <authorList>
            <person name="Chen W.-M."/>
        </authorList>
    </citation>
    <scope>NUCLEOTIDE SEQUENCE [LARGE SCALE GENOMIC DNA]</scope>
    <source>
        <strain evidence="9 10">YBJ-36</strain>
    </source>
</reference>
<dbReference type="GO" id="GO:0015288">
    <property type="term" value="F:porin activity"/>
    <property type="evidence" value="ECO:0007669"/>
    <property type="project" value="TreeGrafter"/>
</dbReference>
<keyword evidence="6" id="KW-0472">Membrane</keyword>
<evidence type="ECO:0000256" key="5">
    <source>
        <dbReference type="ARBA" id="ARBA00022692"/>
    </source>
</evidence>
<comment type="similarity">
    <text evidence="2">Belongs to the outer membrane factor (OMF) (TC 1.B.17) family.</text>
</comment>
<dbReference type="GO" id="GO:0015562">
    <property type="term" value="F:efflux transmembrane transporter activity"/>
    <property type="evidence" value="ECO:0007669"/>
    <property type="project" value="InterPro"/>
</dbReference>
<evidence type="ECO:0000313" key="9">
    <source>
        <dbReference type="EMBL" id="RVU01058.1"/>
    </source>
</evidence>
<dbReference type="AlphaFoldDB" id="A0A437MTS2"/>
<keyword evidence="5" id="KW-0812">Transmembrane</keyword>
<dbReference type="PANTHER" id="PTHR30026">
    <property type="entry name" value="OUTER MEMBRANE PROTEIN TOLC"/>
    <property type="match status" value="1"/>
</dbReference>
<accession>A0A437MTS2</accession>
<evidence type="ECO:0000256" key="6">
    <source>
        <dbReference type="ARBA" id="ARBA00023136"/>
    </source>
</evidence>
<protein>
    <submittedName>
        <fullName evidence="9">TolC family protein</fullName>
    </submittedName>
</protein>
<evidence type="ECO:0000256" key="3">
    <source>
        <dbReference type="ARBA" id="ARBA00022448"/>
    </source>
</evidence>
<dbReference type="GO" id="GO:1990281">
    <property type="term" value="C:efflux pump complex"/>
    <property type="evidence" value="ECO:0007669"/>
    <property type="project" value="TreeGrafter"/>
</dbReference>
<evidence type="ECO:0000256" key="7">
    <source>
        <dbReference type="ARBA" id="ARBA00023237"/>
    </source>
</evidence>
<dbReference type="OrthoDB" id="367883at2"/>
<dbReference type="EMBL" id="SACK01000003">
    <property type="protein sequence ID" value="RVU01058.1"/>
    <property type="molecule type" value="Genomic_DNA"/>
</dbReference>
<dbReference type="Gene3D" id="1.20.1600.10">
    <property type="entry name" value="Outer membrane efflux proteins (OEP)"/>
    <property type="match status" value="1"/>
</dbReference>
<keyword evidence="7" id="KW-0998">Cell outer membrane</keyword>
<feature type="signal peptide" evidence="8">
    <location>
        <begin position="1"/>
        <end position="19"/>
    </location>
</feature>
<dbReference type="Pfam" id="PF02321">
    <property type="entry name" value="OEP"/>
    <property type="match status" value="2"/>
</dbReference>
<keyword evidence="3" id="KW-0813">Transport</keyword>
<dbReference type="Proteomes" id="UP000282759">
    <property type="component" value="Unassembled WGS sequence"/>
</dbReference>
<keyword evidence="10" id="KW-1185">Reference proteome</keyword>
<organism evidence="9 10">
    <name type="scientific">Mucilaginibacter limnophilus</name>
    <dbReference type="NCBI Taxonomy" id="1932778"/>
    <lineage>
        <taxon>Bacteria</taxon>
        <taxon>Pseudomonadati</taxon>
        <taxon>Bacteroidota</taxon>
        <taxon>Sphingobacteriia</taxon>
        <taxon>Sphingobacteriales</taxon>
        <taxon>Sphingobacteriaceae</taxon>
        <taxon>Mucilaginibacter</taxon>
    </lineage>
</organism>
<evidence type="ECO:0000256" key="1">
    <source>
        <dbReference type="ARBA" id="ARBA00004442"/>
    </source>
</evidence>
<keyword evidence="4" id="KW-1134">Transmembrane beta strand</keyword>
<dbReference type="GO" id="GO:0009279">
    <property type="term" value="C:cell outer membrane"/>
    <property type="evidence" value="ECO:0007669"/>
    <property type="project" value="UniProtKB-SubCell"/>
</dbReference>
<evidence type="ECO:0000256" key="8">
    <source>
        <dbReference type="SAM" id="SignalP"/>
    </source>
</evidence>
<comment type="caution">
    <text evidence="9">The sequence shown here is derived from an EMBL/GenBank/DDBJ whole genome shotgun (WGS) entry which is preliminary data.</text>
</comment>
<evidence type="ECO:0000256" key="2">
    <source>
        <dbReference type="ARBA" id="ARBA00007613"/>
    </source>
</evidence>
<sequence>MKKHILIILCLTLPVTIFAQTTADTLKGNLTLRQCIDFALKNQPAVKQAAIDEEINERDIRIGLSGWLPQVNGTGTVQHYFKGGPVAGAANIPGGVTTDIRNLSNLGVQATQTLYNNDVFLASRTARFSRQYYRQNSQLNRIDVVSEVSKAFFDVLLSQRQLSITNEDITRLQRSLKDARSRYEAGVTDKIDFKQATIALNNAMVTRKQTTEAIKSREAYLKQIMGVNANTNLSLQYDSARYVAEATIDTNQILDVTKRIEYQQLLTTKSLQNLNVSYYKWGFLPSLSAVGAYNLIYANSSLSNLYDNTFPNGYVGLSLSIPIFQGTRRIQNLRKARLQEERVDQDIINVKNVINTEYVQAMANYKSNYTAWVLTKQNMELAQDVFNVVSLQYREGIKVYLDVIVAQTDLRTAQLNYYNALFQLLSSRIDVERASGTLAVQ</sequence>
<dbReference type="InterPro" id="IPR003423">
    <property type="entry name" value="OMP_efflux"/>
</dbReference>
<keyword evidence="8" id="KW-0732">Signal</keyword>
<gene>
    <name evidence="9" type="ORF">EOD41_10610</name>
</gene>
<evidence type="ECO:0000313" key="10">
    <source>
        <dbReference type="Proteomes" id="UP000282759"/>
    </source>
</evidence>